<name>A0A926KPS2_9BACL</name>
<feature type="transmembrane region" description="Helical" evidence="7">
    <location>
        <begin position="72"/>
        <end position="93"/>
    </location>
</feature>
<evidence type="ECO:0000256" key="7">
    <source>
        <dbReference type="RuleBase" id="RU363032"/>
    </source>
</evidence>
<evidence type="ECO:0000256" key="3">
    <source>
        <dbReference type="ARBA" id="ARBA00022475"/>
    </source>
</evidence>
<evidence type="ECO:0000313" key="9">
    <source>
        <dbReference type="EMBL" id="MBD0381782.1"/>
    </source>
</evidence>
<proteinExistence type="inferred from homology"/>
<evidence type="ECO:0000259" key="8">
    <source>
        <dbReference type="PROSITE" id="PS50928"/>
    </source>
</evidence>
<accession>A0A926KPS2</accession>
<dbReference type="InterPro" id="IPR051393">
    <property type="entry name" value="ABC_transporter_permease"/>
</dbReference>
<sequence length="292" mass="33165">MNNTLRNPLAYALFTLPTSLLFLAFFLYPLLTSLRYGFTHWNGISDPQFIGFDNFIIAFQDKYFWIAVRNNVYFIGFSVFLQIPLILMLALLVSRVRLFAAFYKTTIFVPTILSTSVVGVLWAFVYHPQAGLLNQMLEALGLEAWTRVWLADESTAMLSVLVTNGWQWIGFYVVLVLSAIYAIPKEIMEAAEIDGAGYWGRAWSIMIPLLRPVIVLMVLLSITGAMKALDIVFVMTGGNPYGITEVMATYMYKKAYRLGDYGYANAIAILIFVFTVILTSLFRRLAREKERT</sequence>
<evidence type="ECO:0000256" key="2">
    <source>
        <dbReference type="ARBA" id="ARBA00022448"/>
    </source>
</evidence>
<dbReference type="PROSITE" id="PS50928">
    <property type="entry name" value="ABC_TM1"/>
    <property type="match status" value="1"/>
</dbReference>
<feature type="domain" description="ABC transmembrane type-1" evidence="8">
    <location>
        <begin position="68"/>
        <end position="282"/>
    </location>
</feature>
<dbReference type="InterPro" id="IPR000515">
    <property type="entry name" value="MetI-like"/>
</dbReference>
<evidence type="ECO:0000256" key="1">
    <source>
        <dbReference type="ARBA" id="ARBA00004651"/>
    </source>
</evidence>
<feature type="transmembrane region" description="Helical" evidence="7">
    <location>
        <begin position="9"/>
        <end position="31"/>
    </location>
</feature>
<dbReference type="PANTHER" id="PTHR30193:SF37">
    <property type="entry name" value="INNER MEMBRANE ABC TRANSPORTER PERMEASE PROTEIN YCJO"/>
    <property type="match status" value="1"/>
</dbReference>
<dbReference type="Pfam" id="PF00528">
    <property type="entry name" value="BPD_transp_1"/>
    <property type="match status" value="1"/>
</dbReference>
<keyword evidence="10" id="KW-1185">Reference proteome</keyword>
<dbReference type="SUPFAM" id="SSF161098">
    <property type="entry name" value="MetI-like"/>
    <property type="match status" value="1"/>
</dbReference>
<dbReference type="RefSeq" id="WP_188175573.1">
    <property type="nucleotide sequence ID" value="NZ_JACVVD010000005.1"/>
</dbReference>
<dbReference type="PANTHER" id="PTHR30193">
    <property type="entry name" value="ABC TRANSPORTER PERMEASE PROTEIN"/>
    <property type="match status" value="1"/>
</dbReference>
<dbReference type="AlphaFoldDB" id="A0A926KPS2"/>
<comment type="similarity">
    <text evidence="7">Belongs to the binding-protein-dependent transport system permease family.</text>
</comment>
<keyword evidence="2 7" id="KW-0813">Transport</keyword>
<dbReference type="EMBL" id="JACVVD010000005">
    <property type="protein sequence ID" value="MBD0381782.1"/>
    <property type="molecule type" value="Genomic_DNA"/>
</dbReference>
<comment type="caution">
    <text evidence="9">The sequence shown here is derived from an EMBL/GenBank/DDBJ whole genome shotgun (WGS) entry which is preliminary data.</text>
</comment>
<feature type="transmembrane region" description="Helical" evidence="7">
    <location>
        <begin position="105"/>
        <end position="126"/>
    </location>
</feature>
<dbReference type="InterPro" id="IPR035906">
    <property type="entry name" value="MetI-like_sf"/>
</dbReference>
<evidence type="ECO:0000256" key="5">
    <source>
        <dbReference type="ARBA" id="ARBA00022989"/>
    </source>
</evidence>
<organism evidence="9 10">
    <name type="scientific">Paenibacillus sedimenti</name>
    <dbReference type="NCBI Taxonomy" id="2770274"/>
    <lineage>
        <taxon>Bacteria</taxon>
        <taxon>Bacillati</taxon>
        <taxon>Bacillota</taxon>
        <taxon>Bacilli</taxon>
        <taxon>Bacillales</taxon>
        <taxon>Paenibacillaceae</taxon>
        <taxon>Paenibacillus</taxon>
    </lineage>
</organism>
<protein>
    <submittedName>
        <fullName evidence="9">Sugar ABC transporter permease</fullName>
    </submittedName>
</protein>
<reference evidence="9" key="1">
    <citation type="submission" date="2020-09" db="EMBL/GenBank/DDBJ databases">
        <title>Draft Genome Sequence of Paenibacillus sp. WST5.</title>
        <authorList>
            <person name="Bao Z."/>
        </authorList>
    </citation>
    <scope>NUCLEOTIDE SEQUENCE</scope>
    <source>
        <strain evidence="9">WST5</strain>
    </source>
</reference>
<gene>
    <name evidence="9" type="ORF">ICC18_16785</name>
</gene>
<keyword evidence="3" id="KW-1003">Cell membrane</keyword>
<feature type="transmembrane region" description="Helical" evidence="7">
    <location>
        <begin position="165"/>
        <end position="184"/>
    </location>
</feature>
<dbReference type="GO" id="GO:0055085">
    <property type="term" value="P:transmembrane transport"/>
    <property type="evidence" value="ECO:0007669"/>
    <property type="project" value="InterPro"/>
</dbReference>
<keyword evidence="6 7" id="KW-0472">Membrane</keyword>
<dbReference type="GO" id="GO:0005886">
    <property type="term" value="C:plasma membrane"/>
    <property type="evidence" value="ECO:0007669"/>
    <property type="project" value="UniProtKB-SubCell"/>
</dbReference>
<feature type="transmembrane region" description="Helical" evidence="7">
    <location>
        <begin position="205"/>
        <end position="226"/>
    </location>
</feature>
<comment type="subcellular location">
    <subcellularLocation>
        <location evidence="1 7">Cell membrane</location>
        <topology evidence="1 7">Multi-pass membrane protein</topology>
    </subcellularLocation>
</comment>
<keyword evidence="5 7" id="KW-1133">Transmembrane helix</keyword>
<evidence type="ECO:0000256" key="6">
    <source>
        <dbReference type="ARBA" id="ARBA00023136"/>
    </source>
</evidence>
<evidence type="ECO:0000256" key="4">
    <source>
        <dbReference type="ARBA" id="ARBA00022692"/>
    </source>
</evidence>
<feature type="transmembrane region" description="Helical" evidence="7">
    <location>
        <begin position="261"/>
        <end position="282"/>
    </location>
</feature>
<keyword evidence="4 7" id="KW-0812">Transmembrane</keyword>
<dbReference type="Gene3D" id="1.10.3720.10">
    <property type="entry name" value="MetI-like"/>
    <property type="match status" value="1"/>
</dbReference>
<dbReference type="CDD" id="cd06261">
    <property type="entry name" value="TM_PBP2"/>
    <property type="match status" value="1"/>
</dbReference>
<evidence type="ECO:0000313" key="10">
    <source>
        <dbReference type="Proteomes" id="UP000650466"/>
    </source>
</evidence>
<dbReference type="Proteomes" id="UP000650466">
    <property type="component" value="Unassembled WGS sequence"/>
</dbReference>